<dbReference type="GO" id="GO:0016779">
    <property type="term" value="F:nucleotidyltransferase activity"/>
    <property type="evidence" value="ECO:0007669"/>
    <property type="project" value="InterPro"/>
</dbReference>
<dbReference type="Proteomes" id="UP000293342">
    <property type="component" value="Unassembled WGS sequence"/>
</dbReference>
<dbReference type="PANTHER" id="PTHR43449">
    <property type="entry name" value="NUCLEOTIDYLTRANSFERASE"/>
    <property type="match status" value="1"/>
</dbReference>
<dbReference type="InterPro" id="IPR043519">
    <property type="entry name" value="NT_sf"/>
</dbReference>
<dbReference type="EMBL" id="SJKD01000014">
    <property type="protein sequence ID" value="TCC39064.1"/>
    <property type="molecule type" value="Genomic_DNA"/>
</dbReference>
<sequence>MEVVGVQFPEPVSTVIPGVHGRVLGVLARTDQPLTGRAVAGLLRAPGSPSGVQKVLDDLVRNGVVTAQPAGRARLYTLNRDHVAYQAIDHLARLRELLLERIRAEAESWQLHAKAVWLFGSTARGQGGTDSDLDLLIVRPDDIDESDPRWVEQLATLAEHASQWSGNSCELVEYSAQEVRQLIASDERLVTELRRDAVPIAGTSPQQTLTRKAS</sequence>
<keyword evidence="2" id="KW-0808">Transferase</keyword>
<comment type="caution">
    <text evidence="2">The sequence shown here is derived from an EMBL/GenBank/DDBJ whole genome shotgun (WGS) entry which is preliminary data.</text>
</comment>
<name>A0A4R0J1Y2_9ACTN</name>
<evidence type="ECO:0000259" key="1">
    <source>
        <dbReference type="Pfam" id="PF01909"/>
    </source>
</evidence>
<dbReference type="OrthoDB" id="3826063at2"/>
<gene>
    <name evidence="2" type="ORF">E0H75_39455</name>
</gene>
<evidence type="ECO:0000313" key="3">
    <source>
        <dbReference type="Proteomes" id="UP000293342"/>
    </source>
</evidence>
<keyword evidence="3" id="KW-1185">Reference proteome</keyword>
<organism evidence="2 3">
    <name type="scientific">Kribbella capetownensis</name>
    <dbReference type="NCBI Taxonomy" id="1572659"/>
    <lineage>
        <taxon>Bacteria</taxon>
        <taxon>Bacillati</taxon>
        <taxon>Actinomycetota</taxon>
        <taxon>Actinomycetes</taxon>
        <taxon>Propionibacteriales</taxon>
        <taxon>Kribbellaceae</taxon>
        <taxon>Kribbella</taxon>
    </lineage>
</organism>
<reference evidence="2 3" key="1">
    <citation type="submission" date="2019-02" db="EMBL/GenBank/DDBJ databases">
        <title>Kribbella capetownensis sp. nov. and Kribbella speibonae sp. nov., isolated from soil.</title>
        <authorList>
            <person name="Curtis S.M."/>
            <person name="Norton I."/>
            <person name="Everest G.J."/>
            <person name="Meyers P.R."/>
        </authorList>
    </citation>
    <scope>NUCLEOTIDE SEQUENCE [LARGE SCALE GENOMIC DNA]</scope>
    <source>
        <strain evidence="2 3">YM53</strain>
    </source>
</reference>
<dbReference type="SUPFAM" id="SSF46785">
    <property type="entry name" value="Winged helix' DNA-binding domain"/>
    <property type="match status" value="1"/>
</dbReference>
<dbReference type="InterPro" id="IPR036390">
    <property type="entry name" value="WH_DNA-bd_sf"/>
</dbReference>
<protein>
    <submittedName>
        <fullName evidence="2">Nucleotidyltransferase domain-containing protein</fullName>
    </submittedName>
</protein>
<dbReference type="Gene3D" id="3.30.460.10">
    <property type="entry name" value="Beta Polymerase, domain 2"/>
    <property type="match status" value="1"/>
</dbReference>
<dbReference type="CDD" id="cd05403">
    <property type="entry name" value="NT_KNTase_like"/>
    <property type="match status" value="1"/>
</dbReference>
<dbReference type="InterPro" id="IPR002934">
    <property type="entry name" value="Polymerase_NTP_transf_dom"/>
</dbReference>
<dbReference type="AlphaFoldDB" id="A0A4R0J1Y2"/>
<dbReference type="Pfam" id="PF01909">
    <property type="entry name" value="NTP_transf_2"/>
    <property type="match status" value="1"/>
</dbReference>
<proteinExistence type="predicted"/>
<evidence type="ECO:0000313" key="2">
    <source>
        <dbReference type="EMBL" id="TCC39064.1"/>
    </source>
</evidence>
<accession>A0A4R0J1Y2</accession>
<dbReference type="SUPFAM" id="SSF81301">
    <property type="entry name" value="Nucleotidyltransferase"/>
    <property type="match status" value="1"/>
</dbReference>
<dbReference type="PANTHER" id="PTHR43449:SF3">
    <property type="entry name" value="POLYMERASE NUCLEOTIDYL TRANSFERASE DOMAIN-CONTAINING PROTEIN"/>
    <property type="match status" value="1"/>
</dbReference>
<feature type="domain" description="Polymerase nucleotidyl transferase" evidence="1">
    <location>
        <begin position="107"/>
        <end position="150"/>
    </location>
</feature>